<dbReference type="InterPro" id="IPR043773">
    <property type="entry name" value="JetA"/>
</dbReference>
<dbReference type="EMBL" id="CP097899">
    <property type="protein sequence ID" value="URN93099.1"/>
    <property type="molecule type" value="Genomic_DNA"/>
</dbReference>
<sequence length="411" mass="48853">MLISSLEDQIYYYDGEENELLETNVSERAHALLRKFRETRWLELEQVSNSFDEHYIIPDYSLKIITVLKDINDDQQKDYNSIVSSTYFTLRGVEQEKGEYAYDALVQTHRMTFELRDNLIRLLNNMRRYHLMVQEISEASGILQQHFDIYQDAVNERIYHPLKTFDSVDRFKVSITRILRSWVIDDQFIETMSSRSRNSNKASVQEEILHQINEIIDIYTVVLPRLIVEIDRKHNAYIRATVQRFQYLTNRDRDFKGRLISILNQTRKSKSIEFINELNKFPFFKTEFINEESLFKGHKRRQLHEPDDVDDPELDESLMNQEINHLKEKAKKAITRKKVVQFIEQLLETQNERSSRDLVLVDMDDFLSTIMSVIISDENDIPFDVEFLEGDVLINGYRIPNMLYKKAGESH</sequence>
<dbReference type="AlphaFoldDB" id="A0A9J6ZAL6"/>
<dbReference type="Pfam" id="PF18982">
    <property type="entry name" value="JetA"/>
    <property type="match status" value="1"/>
</dbReference>
<dbReference type="Proteomes" id="UP001056756">
    <property type="component" value="Chromosome"/>
</dbReference>
<accession>A0A9J6ZAL6</accession>
<reference evidence="1" key="1">
    <citation type="submission" date="2022-05" db="EMBL/GenBank/DDBJ databases">
        <title>Novel bacterial taxa in a minimal lignocellulolytic consortium and its capacity to transform plastics disclosed by genome-resolved metagenomics.</title>
        <authorList>
            <person name="Rodriguez C.A.D."/>
            <person name="Diaz-Garcia L."/>
            <person name="Herrera K."/>
            <person name="Tarazona N.A."/>
            <person name="Sproer C."/>
            <person name="Overmann J."/>
            <person name="Jimenez D.J."/>
        </authorList>
    </citation>
    <scope>NUCLEOTIDE SEQUENCE</scope>
    <source>
        <strain evidence="1">MAG5</strain>
    </source>
</reference>
<protein>
    <submittedName>
        <fullName evidence="1">DUF5716 family protein</fullName>
    </submittedName>
</protein>
<name>A0A9J6ZAL6_9BACL</name>
<evidence type="ECO:0000313" key="2">
    <source>
        <dbReference type="Proteomes" id="UP001056756"/>
    </source>
</evidence>
<evidence type="ECO:0000313" key="1">
    <source>
        <dbReference type="EMBL" id="URN93099.1"/>
    </source>
</evidence>
<proteinExistence type="predicted"/>
<gene>
    <name evidence="1" type="ORF">NAG76_14770</name>
</gene>
<organism evidence="1 2">
    <name type="scientific">Candidatus Pristimantibacillus lignocellulolyticus</name>
    <dbReference type="NCBI Taxonomy" id="2994561"/>
    <lineage>
        <taxon>Bacteria</taxon>
        <taxon>Bacillati</taxon>
        <taxon>Bacillota</taxon>
        <taxon>Bacilli</taxon>
        <taxon>Bacillales</taxon>
        <taxon>Paenibacillaceae</taxon>
        <taxon>Candidatus Pristimantibacillus</taxon>
    </lineage>
</organism>
<dbReference type="KEGG" id="plig:NAG76_14770"/>